<organism evidence="3 4">
    <name type="scientific">Prunus armeniaca</name>
    <name type="common">Apricot</name>
    <name type="synonym">Armeniaca vulgaris</name>
    <dbReference type="NCBI Taxonomy" id="36596"/>
    <lineage>
        <taxon>Eukaryota</taxon>
        <taxon>Viridiplantae</taxon>
        <taxon>Streptophyta</taxon>
        <taxon>Embryophyta</taxon>
        <taxon>Tracheophyta</taxon>
        <taxon>Spermatophyta</taxon>
        <taxon>Magnoliopsida</taxon>
        <taxon>eudicotyledons</taxon>
        <taxon>Gunneridae</taxon>
        <taxon>Pentapetalae</taxon>
        <taxon>rosids</taxon>
        <taxon>fabids</taxon>
        <taxon>Rosales</taxon>
        <taxon>Rosaceae</taxon>
        <taxon>Amygdaloideae</taxon>
        <taxon>Amygdaleae</taxon>
        <taxon>Prunus</taxon>
    </lineage>
</organism>
<keyword evidence="2" id="KW-0812">Transmembrane</keyword>
<evidence type="ECO:0000256" key="1">
    <source>
        <dbReference type="SAM" id="MobiDB-lite"/>
    </source>
</evidence>
<evidence type="ECO:0000313" key="4">
    <source>
        <dbReference type="Proteomes" id="UP000507245"/>
    </source>
</evidence>
<protein>
    <submittedName>
        <fullName evidence="3">Uncharacterized protein</fullName>
    </submittedName>
</protein>
<gene>
    <name evidence="3" type="ORF">ORAREDHAP_LOCUS50681</name>
</gene>
<evidence type="ECO:0000313" key="3">
    <source>
        <dbReference type="EMBL" id="CAB4321481.1"/>
    </source>
</evidence>
<feature type="transmembrane region" description="Helical" evidence="2">
    <location>
        <begin position="48"/>
        <end position="71"/>
    </location>
</feature>
<reference evidence="4" key="1">
    <citation type="journal article" date="2020" name="Genome Biol.">
        <title>Gamete binning: chromosome-level and haplotype-resolved genome assembly enabled by high-throughput single-cell sequencing of gamete genomes.</title>
        <authorList>
            <person name="Campoy J.A."/>
            <person name="Sun H."/>
            <person name="Goel M."/>
            <person name="Jiao W.-B."/>
            <person name="Folz-Donahue K."/>
            <person name="Wang N."/>
            <person name="Rubio M."/>
            <person name="Liu C."/>
            <person name="Kukat C."/>
            <person name="Ruiz D."/>
            <person name="Huettel B."/>
            <person name="Schneeberger K."/>
        </authorList>
    </citation>
    <scope>NUCLEOTIDE SEQUENCE [LARGE SCALE GENOMIC DNA]</scope>
    <source>
        <strain evidence="4">cv. Rojo Pasion</strain>
    </source>
</reference>
<keyword evidence="2" id="KW-0472">Membrane</keyword>
<dbReference type="EMBL" id="CAEKKB010000008">
    <property type="protein sequence ID" value="CAB4321481.1"/>
    <property type="molecule type" value="Genomic_DNA"/>
</dbReference>
<evidence type="ECO:0000256" key="2">
    <source>
        <dbReference type="SAM" id="Phobius"/>
    </source>
</evidence>
<accession>A0A6J5Y7U3</accession>
<name>A0A6J5Y7U3_PRUAR</name>
<keyword evidence="4" id="KW-1185">Reference proteome</keyword>
<dbReference type="Proteomes" id="UP000507245">
    <property type="component" value="Unassembled WGS sequence"/>
</dbReference>
<dbReference type="OrthoDB" id="10594445at2759"/>
<keyword evidence="2" id="KW-1133">Transmembrane helix</keyword>
<proteinExistence type="predicted"/>
<dbReference type="AlphaFoldDB" id="A0A6J5Y7U3"/>
<sequence length="96" mass="10471">MSSSSTCLDGNQEGLKPLEWSKTLKSTPVLDPASGSLAGNEDNIGTQLALIVIIVMTIRATYALLFFSPIVTTVEEDDPKKNLHQWLHPHSSDSVY</sequence>
<feature type="region of interest" description="Disordered" evidence="1">
    <location>
        <begin position="1"/>
        <end position="20"/>
    </location>
</feature>